<organism evidence="2 3">
    <name type="scientific">Dekkera bruxellensis</name>
    <name type="common">Brettanomyces custersii</name>
    <dbReference type="NCBI Taxonomy" id="5007"/>
    <lineage>
        <taxon>Eukaryota</taxon>
        <taxon>Fungi</taxon>
        <taxon>Dikarya</taxon>
        <taxon>Ascomycota</taxon>
        <taxon>Saccharomycotina</taxon>
        <taxon>Pichiomycetes</taxon>
        <taxon>Pichiales</taxon>
        <taxon>Pichiaceae</taxon>
        <taxon>Brettanomyces</taxon>
    </lineage>
</organism>
<dbReference type="Proteomes" id="UP000478008">
    <property type="component" value="Unassembled WGS sequence"/>
</dbReference>
<evidence type="ECO:0000313" key="4">
    <source>
        <dbReference type="Proteomes" id="UP000568158"/>
    </source>
</evidence>
<evidence type="ECO:0000313" key="1">
    <source>
        <dbReference type="EMBL" id="KAF6014080.1"/>
    </source>
</evidence>
<dbReference type="Pfam" id="PF09729">
    <property type="entry name" value="Gti1_Pac2"/>
    <property type="match status" value="1"/>
</dbReference>
<keyword evidence="3" id="KW-1185">Reference proteome</keyword>
<dbReference type="EMBL" id="JABCYN010000015">
    <property type="protein sequence ID" value="KAF6014080.1"/>
    <property type="molecule type" value="Genomic_DNA"/>
</dbReference>
<reference evidence="1 4" key="2">
    <citation type="journal article" date="2020" name="Appl. Microbiol. Biotechnol.">
        <title>Targeted gene deletion in Brettanomyces bruxellensis with an expression-free CRISPR-Cas9 system.</title>
        <authorList>
            <person name="Varela C."/>
            <person name="Bartel C."/>
            <person name="Onetto C."/>
            <person name="Borneman A."/>
        </authorList>
    </citation>
    <scope>NUCLEOTIDE SEQUENCE [LARGE SCALE GENOMIC DNA]</scope>
    <source>
        <strain evidence="1 4">AWRI1613</strain>
    </source>
</reference>
<dbReference type="Proteomes" id="UP000568158">
    <property type="component" value="Unassembled WGS sequence"/>
</dbReference>
<name>A0A7D9D1F0_DEKBR</name>
<dbReference type="EMBL" id="CABFWN010000007">
    <property type="protein sequence ID" value="VUG20296.1"/>
    <property type="molecule type" value="Genomic_DNA"/>
</dbReference>
<protein>
    <submittedName>
        <fullName evidence="2">DEBR0S7_00650g1_1</fullName>
    </submittedName>
</protein>
<evidence type="ECO:0000313" key="3">
    <source>
        <dbReference type="Proteomes" id="UP000478008"/>
    </source>
</evidence>
<dbReference type="InterPro" id="IPR018608">
    <property type="entry name" value="Gti1/Pac2"/>
</dbReference>
<evidence type="ECO:0000313" key="2">
    <source>
        <dbReference type="EMBL" id="VUG20296.1"/>
    </source>
</evidence>
<dbReference type="AlphaFoldDB" id="A0A7D9D1F0"/>
<accession>A0A7D9D1F0</accession>
<dbReference type="PANTHER" id="PTHR28027">
    <property type="entry name" value="TRANSCRIPTIONAL REGULATOR MIT1"/>
    <property type="match status" value="1"/>
</dbReference>
<gene>
    <name evidence="2" type="ORF">DEBR0S7_00650G</name>
    <name evidence="1" type="ORF">HII12_001405</name>
</gene>
<reference evidence="2 3" key="1">
    <citation type="submission" date="2019-07" db="EMBL/GenBank/DDBJ databases">
        <authorList>
            <person name="Friedrich A."/>
            <person name="Schacherer J."/>
        </authorList>
    </citation>
    <scope>NUCLEOTIDE SEQUENCE [LARGE SCALE GENOMIC DNA]</scope>
</reference>
<dbReference type="PANTHER" id="PTHR28027:SF1">
    <property type="entry name" value="CAMP INDEPENDENT REGULATORY PROTEIN (AFU_ORTHOLOGUE AFUA_3G09640)"/>
    <property type="match status" value="1"/>
</dbReference>
<sequence>MESYHGLIITAQDAIILVEASRKKLIPTVSRRLTDYERATLVKNGAVFVWNENSSNMKRWTDGKNWSASRVNGVFLSYKEMQPTRTKERCVSYKNKGLVKQSFSVPLKCGGKVHVVSYLTNDFASQGELPRPSIDRQFTGLSIDMSLYPRTLLTGFDFNSDSLKTSLKRKLDVDDTLDSFNASKKQRSYSLPLKQPVKQLLPSPRSLSVTSLSTSSIPTSPSSSSISSDSYTFTPVKNSRSPIVLPPITISEKRQLPLFHRSYIPVSASLTVGSGNSSLPFSRKLCYSGTVVEDSKILASLDHRFM</sequence>
<dbReference type="GO" id="GO:0003677">
    <property type="term" value="F:DNA binding"/>
    <property type="evidence" value="ECO:0007669"/>
    <property type="project" value="TreeGrafter"/>
</dbReference>
<proteinExistence type="predicted"/>